<dbReference type="AlphaFoldDB" id="A0A0L0F286"/>
<dbReference type="PROSITE" id="PS50003">
    <property type="entry name" value="PH_DOMAIN"/>
    <property type="match status" value="1"/>
</dbReference>
<organism evidence="2 3">
    <name type="scientific">Sphaeroforma arctica JP610</name>
    <dbReference type="NCBI Taxonomy" id="667725"/>
    <lineage>
        <taxon>Eukaryota</taxon>
        <taxon>Ichthyosporea</taxon>
        <taxon>Ichthyophonida</taxon>
        <taxon>Sphaeroforma</taxon>
    </lineage>
</organism>
<evidence type="ECO:0000313" key="2">
    <source>
        <dbReference type="EMBL" id="KNC70835.1"/>
    </source>
</evidence>
<dbReference type="Gene3D" id="2.30.29.30">
    <property type="entry name" value="Pleckstrin-homology domain (PH domain)/Phosphotyrosine-binding domain (PTB)"/>
    <property type="match status" value="1"/>
</dbReference>
<proteinExistence type="predicted"/>
<evidence type="ECO:0000259" key="1">
    <source>
        <dbReference type="PROSITE" id="PS50003"/>
    </source>
</evidence>
<name>A0A0L0F286_9EUKA</name>
<dbReference type="InterPro" id="IPR011993">
    <property type="entry name" value="PH-like_dom_sf"/>
</dbReference>
<feature type="domain" description="PH" evidence="1">
    <location>
        <begin position="48"/>
        <end position="96"/>
    </location>
</feature>
<dbReference type="Gene3D" id="1.20.120.1240">
    <property type="entry name" value="Dynamin, middle domain"/>
    <property type="match status" value="1"/>
</dbReference>
<dbReference type="eggNOG" id="KOG0446">
    <property type="taxonomic scope" value="Eukaryota"/>
</dbReference>
<dbReference type="OrthoDB" id="5061070at2759"/>
<dbReference type="SUPFAM" id="SSF50729">
    <property type="entry name" value="PH domain-like"/>
    <property type="match status" value="1"/>
</dbReference>
<sequence length="96" mass="10728">VEMVIECQLAFMNTNHPDFTGNSSDTSKMSGVKELARKMKATVNVGNQVVRKGFLNTPAGVGGSAKEYWFVLSSETLAWYKDEQVWDRAREVLVVK</sequence>
<dbReference type="EMBL" id="KQ250145">
    <property type="protein sequence ID" value="KNC70835.1"/>
    <property type="molecule type" value="Genomic_DNA"/>
</dbReference>
<gene>
    <name evidence="2" type="ORF">SARC_16634</name>
</gene>
<protein>
    <recommendedName>
        <fullName evidence="1">PH domain-containing protein</fullName>
    </recommendedName>
</protein>
<feature type="non-terminal residue" evidence="2">
    <location>
        <position position="1"/>
    </location>
</feature>
<accession>A0A0L0F286</accession>
<dbReference type="Proteomes" id="UP000054560">
    <property type="component" value="Unassembled WGS sequence"/>
</dbReference>
<dbReference type="RefSeq" id="XP_014144737.1">
    <property type="nucleotide sequence ID" value="XM_014289262.1"/>
</dbReference>
<dbReference type="GeneID" id="25917138"/>
<dbReference type="InterPro" id="IPR001849">
    <property type="entry name" value="PH_domain"/>
</dbReference>
<dbReference type="STRING" id="667725.A0A0L0F286"/>
<evidence type="ECO:0000313" key="3">
    <source>
        <dbReference type="Proteomes" id="UP000054560"/>
    </source>
</evidence>
<keyword evidence="3" id="KW-1185">Reference proteome</keyword>
<reference evidence="2 3" key="1">
    <citation type="submission" date="2011-02" db="EMBL/GenBank/DDBJ databases">
        <title>The Genome Sequence of Sphaeroforma arctica JP610.</title>
        <authorList>
            <consortium name="The Broad Institute Genome Sequencing Platform"/>
            <person name="Russ C."/>
            <person name="Cuomo C."/>
            <person name="Young S.K."/>
            <person name="Zeng Q."/>
            <person name="Gargeya S."/>
            <person name="Alvarado L."/>
            <person name="Berlin A."/>
            <person name="Chapman S.B."/>
            <person name="Chen Z."/>
            <person name="Freedman E."/>
            <person name="Gellesch M."/>
            <person name="Goldberg J."/>
            <person name="Griggs A."/>
            <person name="Gujja S."/>
            <person name="Heilman E."/>
            <person name="Heiman D."/>
            <person name="Howarth C."/>
            <person name="Mehta T."/>
            <person name="Neiman D."/>
            <person name="Pearson M."/>
            <person name="Roberts A."/>
            <person name="Saif S."/>
            <person name="Shea T."/>
            <person name="Shenoy N."/>
            <person name="Sisk P."/>
            <person name="Stolte C."/>
            <person name="Sykes S."/>
            <person name="White J."/>
            <person name="Yandava C."/>
            <person name="Burger G."/>
            <person name="Gray M.W."/>
            <person name="Holland P.W.H."/>
            <person name="King N."/>
            <person name="Lang F.B.F."/>
            <person name="Roger A.J."/>
            <person name="Ruiz-Trillo I."/>
            <person name="Haas B."/>
            <person name="Nusbaum C."/>
            <person name="Birren B."/>
        </authorList>
    </citation>
    <scope>NUCLEOTIDE SEQUENCE [LARGE SCALE GENOMIC DNA]</scope>
    <source>
        <strain evidence="2 3">JP610</strain>
    </source>
</reference>